<keyword evidence="10" id="KW-0067">ATP-binding</keyword>
<dbReference type="PANTHER" id="PTHR12358:SF31">
    <property type="entry name" value="ACYLGLYCEROL KINASE, MITOCHONDRIAL"/>
    <property type="match status" value="1"/>
</dbReference>
<keyword evidence="32" id="KW-1185">Reference proteome</keyword>
<dbReference type="InterPro" id="IPR001206">
    <property type="entry name" value="Diacylglycerol_kinase_cat_dom"/>
</dbReference>
<comment type="catalytic activity">
    <reaction evidence="16">
        <text>1-(5Z,8Z,11Z,14Z-eicosatetraenoyl)-sn-glycerol + ATP = 1-(5Z,8Z,11Z,14Z-eicosatetraenoyl)-sn-glycero-3-phosphate + ADP + H(+)</text>
        <dbReference type="Rhea" id="RHEA:43328"/>
        <dbReference type="ChEBI" id="CHEBI:15378"/>
        <dbReference type="ChEBI" id="CHEBI:30616"/>
        <dbReference type="ChEBI" id="CHEBI:34071"/>
        <dbReference type="ChEBI" id="CHEBI:74938"/>
        <dbReference type="ChEBI" id="CHEBI:456216"/>
    </reaction>
    <physiologicalReaction direction="left-to-right" evidence="16">
        <dbReference type="Rhea" id="RHEA:43329"/>
    </physiologicalReaction>
</comment>
<evidence type="ECO:0000256" key="25">
    <source>
        <dbReference type="ARBA" id="ARBA00030553"/>
    </source>
</evidence>
<keyword evidence="13" id="KW-0472">Membrane</keyword>
<dbReference type="AlphaFoldDB" id="A0A1I8PIX7"/>
<evidence type="ECO:0000256" key="3">
    <source>
        <dbReference type="ARBA" id="ARBA00004637"/>
    </source>
</evidence>
<evidence type="ECO:0000256" key="4">
    <source>
        <dbReference type="ARBA" id="ARBA00005175"/>
    </source>
</evidence>
<dbReference type="InterPro" id="IPR050187">
    <property type="entry name" value="Lipid_Phosphate_FormReg"/>
</dbReference>
<feature type="domain" description="DAGKc" evidence="30">
    <location>
        <begin position="51"/>
        <end position="145"/>
    </location>
</feature>
<dbReference type="Pfam" id="PF19712">
    <property type="entry name" value="AGK_C"/>
    <property type="match status" value="1"/>
</dbReference>
<evidence type="ECO:0000256" key="20">
    <source>
        <dbReference type="ARBA" id="ARBA00024636"/>
    </source>
</evidence>
<dbReference type="InterPro" id="IPR016064">
    <property type="entry name" value="NAD/diacylglycerol_kinase_sf"/>
</dbReference>
<comment type="catalytic activity">
    <reaction evidence="19">
        <text>2-(5Z,8Z,11Z,14Z-eicosatetraenoyl)-glycerol + ATP = 2-(5Z,8Z,11Z,14Z-eicosatetraenoyl)-sn-glycero-3-phosphate + ADP + H(+)</text>
        <dbReference type="Rhea" id="RHEA:43316"/>
        <dbReference type="ChEBI" id="CHEBI:15378"/>
        <dbReference type="ChEBI" id="CHEBI:30616"/>
        <dbReference type="ChEBI" id="CHEBI:52392"/>
        <dbReference type="ChEBI" id="CHEBI:78209"/>
        <dbReference type="ChEBI" id="CHEBI:456216"/>
    </reaction>
    <physiologicalReaction direction="left-to-right" evidence="19">
        <dbReference type="Rhea" id="RHEA:43317"/>
    </physiologicalReaction>
</comment>
<evidence type="ECO:0000256" key="28">
    <source>
        <dbReference type="ARBA" id="ARBA00048663"/>
    </source>
</evidence>
<comment type="catalytic activity">
    <reaction evidence="29">
        <text>N-(hexanoyl)sphing-4-enine + ATP = N-hexanoylsphing-4-enine 1-phosphate + ADP + H(+)</text>
        <dbReference type="Rhea" id="RHEA:43312"/>
        <dbReference type="ChEBI" id="CHEBI:15378"/>
        <dbReference type="ChEBI" id="CHEBI:30616"/>
        <dbReference type="ChEBI" id="CHEBI:63867"/>
        <dbReference type="ChEBI" id="CHEBI:82959"/>
        <dbReference type="ChEBI" id="CHEBI:456216"/>
    </reaction>
    <physiologicalReaction direction="left-to-right" evidence="29">
        <dbReference type="Rhea" id="RHEA:43313"/>
    </physiologicalReaction>
</comment>
<dbReference type="GO" id="GO:0046486">
    <property type="term" value="P:glycerolipid metabolic process"/>
    <property type="evidence" value="ECO:0007669"/>
    <property type="project" value="UniProtKB-UniPathway"/>
</dbReference>
<evidence type="ECO:0000256" key="15">
    <source>
        <dbReference type="ARBA" id="ARBA00023411"/>
    </source>
</evidence>
<dbReference type="PANTHER" id="PTHR12358">
    <property type="entry name" value="SPHINGOSINE KINASE"/>
    <property type="match status" value="1"/>
</dbReference>
<evidence type="ECO:0000256" key="16">
    <source>
        <dbReference type="ARBA" id="ARBA00024483"/>
    </source>
</evidence>
<proteinExistence type="inferred from homology"/>
<dbReference type="EC" id="2.7.1.107" evidence="5"/>
<reference evidence="31" key="1">
    <citation type="submission" date="2020-05" db="UniProtKB">
        <authorList>
            <consortium name="EnsemblMetazoa"/>
        </authorList>
    </citation>
    <scope>IDENTIFICATION</scope>
    <source>
        <strain evidence="31">USDA</strain>
    </source>
</reference>
<dbReference type="PROSITE" id="PS50146">
    <property type="entry name" value="DAGK"/>
    <property type="match status" value="1"/>
</dbReference>
<evidence type="ECO:0000313" key="32">
    <source>
        <dbReference type="Proteomes" id="UP000095300"/>
    </source>
</evidence>
<evidence type="ECO:0000259" key="30">
    <source>
        <dbReference type="PROSITE" id="PS50146"/>
    </source>
</evidence>
<dbReference type="GO" id="GO:0046512">
    <property type="term" value="P:sphingosine biosynthetic process"/>
    <property type="evidence" value="ECO:0007669"/>
    <property type="project" value="TreeGrafter"/>
</dbReference>
<evidence type="ECO:0000256" key="13">
    <source>
        <dbReference type="ARBA" id="ARBA00023136"/>
    </source>
</evidence>
<keyword evidence="12" id="KW-0496">Mitochondrion</keyword>
<dbReference type="STRING" id="35570.A0A1I8PIX7"/>
<comment type="catalytic activity">
    <reaction evidence="28">
        <text>a monoacylglycerol + ATP = a monoacyl-sn-glycero-3-phosphate + ADP + H(+)</text>
        <dbReference type="Rhea" id="RHEA:19293"/>
        <dbReference type="ChEBI" id="CHEBI:15378"/>
        <dbReference type="ChEBI" id="CHEBI:17408"/>
        <dbReference type="ChEBI" id="CHEBI:30616"/>
        <dbReference type="ChEBI" id="CHEBI:77589"/>
        <dbReference type="ChEBI" id="CHEBI:456216"/>
        <dbReference type="EC" id="2.7.1.94"/>
    </reaction>
    <physiologicalReaction direction="left-to-right" evidence="28">
        <dbReference type="Rhea" id="RHEA:19294"/>
    </physiologicalReaction>
</comment>
<dbReference type="SUPFAM" id="SSF111331">
    <property type="entry name" value="NAD kinase/diacylglycerol kinase-like"/>
    <property type="match status" value="1"/>
</dbReference>
<evidence type="ECO:0000256" key="21">
    <source>
        <dbReference type="ARBA" id="ARBA00025749"/>
    </source>
</evidence>
<keyword evidence="9" id="KW-0999">Mitochondrion inner membrane</keyword>
<evidence type="ECO:0000256" key="17">
    <source>
        <dbReference type="ARBA" id="ARBA00024505"/>
    </source>
</evidence>
<dbReference type="OrthoDB" id="9979394at2759"/>
<evidence type="ECO:0000256" key="9">
    <source>
        <dbReference type="ARBA" id="ARBA00022792"/>
    </source>
</evidence>
<comment type="cofactor">
    <cofactor evidence="1">
        <name>Mg(2+)</name>
        <dbReference type="ChEBI" id="CHEBI:18420"/>
    </cofactor>
</comment>
<keyword evidence="6" id="KW-0808">Transferase</keyword>
<sequence>MGVFQFCRNHWKKLTFASVVAGYGANYVWTEHQITSHMQQVCRSLPEIASSRPYRAVVVINPVANDKKCEKIFRKYCEPILHLAGYSVEVVKTKEIGSAKSLIESLPALPDVLVIAGGDGTSSEVVTGLLRRKDEPCPILLLPLGERNETVSAFLPVDSKKKVEYVKCLSSCVVSLVQERLRYRNVLKYEVLPDENDPEPHRPIYGLQRFSWGLVRDIEAKKNKYWYFGFLRHQASALATSFSNEMSRNITAMLTCTPPCPGCTKCAETKTHTQRVFKKLFSPKTATPVAALTVANDSCGLKEQHQVQAKQVDIVNVQNEKNFSELHTQVIESIDAGLDFIMHIKEKMEPSLLLKSRTVEIIPKDTDMPTYAIDGEEYDARAVKISLLPNAIKCYC</sequence>
<dbReference type="GO" id="GO:0046513">
    <property type="term" value="P:ceramide biosynthetic process"/>
    <property type="evidence" value="ECO:0007669"/>
    <property type="project" value="TreeGrafter"/>
</dbReference>
<gene>
    <name evidence="31" type="primary">106092196</name>
</gene>
<comment type="catalytic activity">
    <reaction evidence="20">
        <text>1-hexadecanoyl-sn-glycerol + ATP = 1-hexadecanoyl-sn-glycero-3-phosphate + ADP + H(+)</text>
        <dbReference type="Rhea" id="RHEA:43308"/>
        <dbReference type="ChEBI" id="CHEBI:15378"/>
        <dbReference type="ChEBI" id="CHEBI:30616"/>
        <dbReference type="ChEBI" id="CHEBI:57518"/>
        <dbReference type="ChEBI" id="CHEBI:75542"/>
        <dbReference type="ChEBI" id="CHEBI:456216"/>
    </reaction>
    <physiologicalReaction direction="left-to-right" evidence="20">
        <dbReference type="Rhea" id="RHEA:43309"/>
    </physiologicalReaction>
</comment>
<accession>A0A1I8PIX7</accession>
<evidence type="ECO:0000256" key="24">
    <source>
        <dbReference type="ARBA" id="ARBA00026142"/>
    </source>
</evidence>
<evidence type="ECO:0000256" key="18">
    <source>
        <dbReference type="ARBA" id="ARBA00024512"/>
    </source>
</evidence>
<dbReference type="GO" id="GO:0047620">
    <property type="term" value="F:acylglycerol kinase activity"/>
    <property type="evidence" value="ECO:0007669"/>
    <property type="project" value="UniProtKB-EC"/>
</dbReference>
<keyword evidence="7" id="KW-0547">Nucleotide-binding</keyword>
<evidence type="ECO:0000256" key="10">
    <source>
        <dbReference type="ARBA" id="ARBA00022840"/>
    </source>
</evidence>
<comment type="pathway">
    <text evidence="4">Lipid metabolism; glycerolipid metabolism.</text>
</comment>
<evidence type="ECO:0000256" key="7">
    <source>
        <dbReference type="ARBA" id="ARBA00022741"/>
    </source>
</evidence>
<protein>
    <recommendedName>
        <fullName evidence="24">Acylglycerol kinase, mitochondrial</fullName>
        <ecNumber evidence="5">2.7.1.107</ecNumber>
        <ecNumber evidence="22">2.7.1.138</ecNumber>
        <ecNumber evidence="23">2.7.1.94</ecNumber>
    </recommendedName>
    <alternativeName>
        <fullName evidence="25">Multiple substrate lipid kinase</fullName>
    </alternativeName>
</protein>
<evidence type="ECO:0000256" key="2">
    <source>
        <dbReference type="ARBA" id="ARBA00004569"/>
    </source>
</evidence>
<evidence type="ECO:0000256" key="27">
    <source>
        <dbReference type="ARBA" id="ARBA00048034"/>
    </source>
</evidence>
<dbReference type="InterPro" id="IPR017438">
    <property type="entry name" value="ATP-NAD_kinase_N"/>
</dbReference>
<dbReference type="InterPro" id="IPR045579">
    <property type="entry name" value="AGK_C"/>
</dbReference>
<comment type="catalytic activity">
    <reaction evidence="18">
        <text>a 1-acyl-sn-glycerol + ATP = a 1-acyl-sn-glycero-3-phosphate + ADP + H(+)</text>
        <dbReference type="Rhea" id="RHEA:33747"/>
        <dbReference type="ChEBI" id="CHEBI:15378"/>
        <dbReference type="ChEBI" id="CHEBI:30616"/>
        <dbReference type="ChEBI" id="CHEBI:57970"/>
        <dbReference type="ChEBI" id="CHEBI:64683"/>
        <dbReference type="ChEBI" id="CHEBI:456216"/>
    </reaction>
    <physiologicalReaction direction="left-to-right" evidence="18">
        <dbReference type="Rhea" id="RHEA:33748"/>
    </physiologicalReaction>
</comment>
<organism evidence="31 32">
    <name type="scientific">Stomoxys calcitrans</name>
    <name type="common">Stable fly</name>
    <name type="synonym">Conops calcitrans</name>
    <dbReference type="NCBI Taxonomy" id="35570"/>
    <lineage>
        <taxon>Eukaryota</taxon>
        <taxon>Metazoa</taxon>
        <taxon>Ecdysozoa</taxon>
        <taxon>Arthropoda</taxon>
        <taxon>Hexapoda</taxon>
        <taxon>Insecta</taxon>
        <taxon>Pterygota</taxon>
        <taxon>Neoptera</taxon>
        <taxon>Endopterygota</taxon>
        <taxon>Diptera</taxon>
        <taxon>Brachycera</taxon>
        <taxon>Muscomorpha</taxon>
        <taxon>Muscoidea</taxon>
        <taxon>Muscidae</taxon>
        <taxon>Stomoxys</taxon>
    </lineage>
</organism>
<evidence type="ECO:0000313" key="31">
    <source>
        <dbReference type="EnsemblMetazoa" id="SCAU008423-PA"/>
    </source>
</evidence>
<evidence type="ECO:0000256" key="1">
    <source>
        <dbReference type="ARBA" id="ARBA00001946"/>
    </source>
</evidence>
<dbReference type="VEuPathDB" id="VectorBase:SCAU008423"/>
<evidence type="ECO:0000256" key="19">
    <source>
        <dbReference type="ARBA" id="ARBA00024556"/>
    </source>
</evidence>
<evidence type="ECO:0000256" key="6">
    <source>
        <dbReference type="ARBA" id="ARBA00022679"/>
    </source>
</evidence>
<comment type="catalytic activity">
    <reaction evidence="26">
        <text>a 2-acylglycerol + ATP = a 2-acyl-sn-glycerol 3-phosphate + ADP + H(+)</text>
        <dbReference type="Rhea" id="RHEA:39847"/>
        <dbReference type="ChEBI" id="CHEBI:15378"/>
        <dbReference type="ChEBI" id="CHEBI:17389"/>
        <dbReference type="ChEBI" id="CHEBI:30616"/>
        <dbReference type="ChEBI" id="CHEBI:64982"/>
        <dbReference type="ChEBI" id="CHEBI:456216"/>
    </reaction>
    <physiologicalReaction direction="left-to-right" evidence="26">
        <dbReference type="Rhea" id="RHEA:39848"/>
    </physiologicalReaction>
</comment>
<comment type="subcellular location">
    <subcellularLocation>
        <location evidence="3">Mitochondrion inner membrane</location>
        <topology evidence="3">Peripheral membrane protein</topology>
    </subcellularLocation>
    <subcellularLocation>
        <location evidence="2">Mitochondrion intermembrane space</location>
    </subcellularLocation>
</comment>
<evidence type="ECO:0000256" key="29">
    <source>
        <dbReference type="ARBA" id="ARBA00048876"/>
    </source>
</evidence>
<dbReference type="Pfam" id="PF00781">
    <property type="entry name" value="DAGK_cat"/>
    <property type="match status" value="1"/>
</dbReference>
<dbReference type="EC" id="2.7.1.94" evidence="23"/>
<dbReference type="Proteomes" id="UP000095300">
    <property type="component" value="Unassembled WGS sequence"/>
</dbReference>
<evidence type="ECO:0000256" key="11">
    <source>
        <dbReference type="ARBA" id="ARBA00023098"/>
    </source>
</evidence>
<comment type="catalytic activity">
    <reaction evidence="14">
        <text>1,2-di-(9Z-octadecenoyl)-sn-glycerol + ATP = 1,2-di-(9Z-octadecenoyl)-sn-glycero-3-phosphate + ADP + H(+)</text>
        <dbReference type="Rhea" id="RHEA:40327"/>
        <dbReference type="ChEBI" id="CHEBI:15378"/>
        <dbReference type="ChEBI" id="CHEBI:30616"/>
        <dbReference type="ChEBI" id="CHEBI:52333"/>
        <dbReference type="ChEBI" id="CHEBI:74546"/>
        <dbReference type="ChEBI" id="CHEBI:456216"/>
    </reaction>
    <physiologicalReaction direction="left-to-right" evidence="14">
        <dbReference type="Rhea" id="RHEA:40328"/>
    </physiologicalReaction>
</comment>
<dbReference type="EC" id="2.7.1.138" evidence="22"/>
<comment type="catalytic activity">
    <reaction evidence="15">
        <text>a 1,2-diacyl-sn-glycerol + ATP = a 1,2-diacyl-sn-glycero-3-phosphate + ADP + H(+)</text>
        <dbReference type="Rhea" id="RHEA:10272"/>
        <dbReference type="ChEBI" id="CHEBI:15378"/>
        <dbReference type="ChEBI" id="CHEBI:17815"/>
        <dbReference type="ChEBI" id="CHEBI:30616"/>
        <dbReference type="ChEBI" id="CHEBI:58608"/>
        <dbReference type="ChEBI" id="CHEBI:456216"/>
        <dbReference type="EC" id="2.7.1.107"/>
    </reaction>
    <physiologicalReaction direction="left-to-right" evidence="15">
        <dbReference type="Rhea" id="RHEA:10273"/>
    </physiologicalReaction>
</comment>
<dbReference type="GO" id="GO:0004143">
    <property type="term" value="F:ATP-dependent diacylglycerol kinase activity"/>
    <property type="evidence" value="ECO:0007669"/>
    <property type="project" value="UniProtKB-EC"/>
</dbReference>
<dbReference type="EnsemblMetazoa" id="SCAU008423-RA">
    <property type="protein sequence ID" value="SCAU008423-PA"/>
    <property type="gene ID" value="SCAU008423"/>
</dbReference>
<comment type="similarity">
    <text evidence="21">Belongs to the AGK family.</text>
</comment>
<evidence type="ECO:0000256" key="23">
    <source>
        <dbReference type="ARBA" id="ARBA00026098"/>
    </source>
</evidence>
<evidence type="ECO:0000256" key="26">
    <source>
        <dbReference type="ARBA" id="ARBA00044480"/>
    </source>
</evidence>
<dbReference type="GO" id="GO:0005743">
    <property type="term" value="C:mitochondrial inner membrane"/>
    <property type="evidence" value="ECO:0007669"/>
    <property type="project" value="UniProtKB-SubCell"/>
</dbReference>
<dbReference type="Gene3D" id="3.40.50.10330">
    <property type="entry name" value="Probable inorganic polyphosphate/atp-NAD kinase, domain 1"/>
    <property type="match status" value="1"/>
</dbReference>
<evidence type="ECO:0000256" key="14">
    <source>
        <dbReference type="ARBA" id="ARBA00023371"/>
    </source>
</evidence>
<comment type="catalytic activity">
    <reaction evidence="27">
        <text>an N-acylsphing-4-enine + ATP = an N-acylsphing-4-enine 1-phosphate + ADP + H(+)</text>
        <dbReference type="Rhea" id="RHEA:17929"/>
        <dbReference type="ChEBI" id="CHEBI:15378"/>
        <dbReference type="ChEBI" id="CHEBI:30616"/>
        <dbReference type="ChEBI" id="CHEBI:52639"/>
        <dbReference type="ChEBI" id="CHEBI:57674"/>
        <dbReference type="ChEBI" id="CHEBI:456216"/>
        <dbReference type="EC" id="2.7.1.138"/>
    </reaction>
    <physiologicalReaction direction="left-to-right" evidence="27">
        <dbReference type="Rhea" id="RHEA:17930"/>
    </physiologicalReaction>
</comment>
<evidence type="ECO:0000256" key="12">
    <source>
        <dbReference type="ARBA" id="ARBA00023128"/>
    </source>
</evidence>
<evidence type="ECO:0000256" key="22">
    <source>
        <dbReference type="ARBA" id="ARBA00026096"/>
    </source>
</evidence>
<evidence type="ECO:0000256" key="5">
    <source>
        <dbReference type="ARBA" id="ARBA00012133"/>
    </source>
</evidence>
<keyword evidence="8" id="KW-0418">Kinase</keyword>
<dbReference type="GO" id="GO:0005758">
    <property type="term" value="C:mitochondrial intermembrane space"/>
    <property type="evidence" value="ECO:0007669"/>
    <property type="project" value="UniProtKB-SubCell"/>
</dbReference>
<dbReference type="UniPathway" id="UPA00230"/>
<dbReference type="GO" id="GO:0005524">
    <property type="term" value="F:ATP binding"/>
    <property type="evidence" value="ECO:0007669"/>
    <property type="project" value="UniProtKB-KW"/>
</dbReference>
<dbReference type="GO" id="GO:0001729">
    <property type="term" value="F:ceramide kinase activity"/>
    <property type="evidence" value="ECO:0007669"/>
    <property type="project" value="UniProtKB-EC"/>
</dbReference>
<comment type="catalytic activity">
    <reaction evidence="17">
        <text>1-(9Z-octadecenoyl)-sn-glycerol + ATP = 1-(9Z-octadecenoyl)-sn-glycero-3-phosphate + ADP + H(+)</text>
        <dbReference type="Rhea" id="RHEA:41079"/>
        <dbReference type="ChEBI" id="CHEBI:15378"/>
        <dbReference type="ChEBI" id="CHEBI:30616"/>
        <dbReference type="ChEBI" id="CHEBI:74544"/>
        <dbReference type="ChEBI" id="CHEBI:75757"/>
        <dbReference type="ChEBI" id="CHEBI:456216"/>
    </reaction>
    <physiologicalReaction direction="left-to-right" evidence="17">
        <dbReference type="Rhea" id="RHEA:41080"/>
    </physiologicalReaction>
</comment>
<name>A0A1I8PIX7_STOCA</name>
<keyword evidence="11" id="KW-0443">Lipid metabolism</keyword>
<evidence type="ECO:0000256" key="8">
    <source>
        <dbReference type="ARBA" id="ARBA00022777"/>
    </source>
</evidence>
<dbReference type="KEGG" id="scac:106092196"/>